<dbReference type="CDD" id="cd00042">
    <property type="entry name" value="CY"/>
    <property type="match status" value="1"/>
</dbReference>
<keyword evidence="4" id="KW-0677">Repeat</keyword>
<dbReference type="InterPro" id="IPR050735">
    <property type="entry name" value="Kininogen_Fetuin_HRG"/>
</dbReference>
<accession>A0A8C8VFU4</accession>
<feature type="domain" description="Cystatin fetuin-A-type" evidence="9">
    <location>
        <begin position="21"/>
        <end position="163"/>
    </location>
</feature>
<evidence type="ECO:0000256" key="8">
    <source>
        <dbReference type="SAM" id="SignalP"/>
    </source>
</evidence>
<dbReference type="PANTHER" id="PTHR13814:SF6">
    <property type="entry name" value="ALPHA-2-HS-GLYCOPROTEIN"/>
    <property type="match status" value="1"/>
</dbReference>
<dbReference type="PANTHER" id="PTHR13814">
    <property type="entry name" value="FETUIN"/>
    <property type="match status" value="1"/>
</dbReference>
<comment type="subcellular location">
    <subcellularLocation>
        <location evidence="1">Secreted</location>
    </subcellularLocation>
</comment>
<evidence type="ECO:0000313" key="11">
    <source>
        <dbReference type="Proteomes" id="UP000694393"/>
    </source>
</evidence>
<organism evidence="10 11">
    <name type="scientific">Pelusios castaneus</name>
    <name type="common">West African mud turtle</name>
    <dbReference type="NCBI Taxonomy" id="367368"/>
    <lineage>
        <taxon>Eukaryota</taxon>
        <taxon>Metazoa</taxon>
        <taxon>Chordata</taxon>
        <taxon>Craniata</taxon>
        <taxon>Vertebrata</taxon>
        <taxon>Euteleostomi</taxon>
        <taxon>Archelosauria</taxon>
        <taxon>Testudinata</taxon>
        <taxon>Testudines</taxon>
        <taxon>Pleurodira</taxon>
        <taxon>Pelomedusidae</taxon>
        <taxon>Pelusios</taxon>
    </lineage>
</organism>
<evidence type="ECO:0000256" key="7">
    <source>
        <dbReference type="SAM" id="MobiDB-lite"/>
    </source>
</evidence>
<evidence type="ECO:0000256" key="1">
    <source>
        <dbReference type="ARBA" id="ARBA00004613"/>
    </source>
</evidence>
<sequence length="378" mass="41120">MKTLLALLLLVPLLSYEAVGHRPPGPMTQRFLDCDDPESEAAAAVALNYINAHHPHGYKYALNSIEKITVLPRRPFGEIFLLELDLLETECHIVNPLPVENCTVRPLTDHDSTISKTQVVNKENCDLHQLNSSSLDTEVIEGDCDVKLLKMDGKFSVVSSKCHSTPDSAEDVTEVCPYCPLLALLNDTRVIHTAADALTKYNNEHDGAYLKLLEIGRAQIQHLPASVSVEFAVFATNCSTEDARDHADDCQVLPGDLAQFGFCKATVIDQNNTTVSCTIYENQPGVTHHHLIVDHLGGQLPTLAQGFKHHDLGHFHHGTVHATSESSSAEVHAGPPPASPAVKRDVGAVLDPAIPLPPVGPSPPKHPLCPGRIRHFQV</sequence>
<protein>
    <submittedName>
        <fullName evidence="10">Alpha 2-HS glycoprotein</fullName>
    </submittedName>
</protein>
<dbReference type="InterPro" id="IPR046350">
    <property type="entry name" value="Cystatin_sf"/>
</dbReference>
<dbReference type="InterPro" id="IPR025760">
    <property type="entry name" value="Cystatin_Fetuin_A"/>
</dbReference>
<evidence type="ECO:0000259" key="9">
    <source>
        <dbReference type="PROSITE" id="PS51529"/>
    </source>
</evidence>
<feature type="signal peptide" evidence="8">
    <location>
        <begin position="1"/>
        <end position="20"/>
    </location>
</feature>
<evidence type="ECO:0000256" key="6">
    <source>
        <dbReference type="ARBA" id="ARBA00023180"/>
    </source>
</evidence>
<keyword evidence="6" id="KW-0325">Glycoprotein</keyword>
<keyword evidence="11" id="KW-1185">Reference proteome</keyword>
<reference evidence="10" key="1">
    <citation type="submission" date="2025-08" db="UniProtKB">
        <authorList>
            <consortium name="Ensembl"/>
        </authorList>
    </citation>
    <scope>IDENTIFICATION</scope>
</reference>
<evidence type="ECO:0000256" key="4">
    <source>
        <dbReference type="ARBA" id="ARBA00022737"/>
    </source>
</evidence>
<dbReference type="GO" id="GO:0031012">
    <property type="term" value="C:extracellular matrix"/>
    <property type="evidence" value="ECO:0007669"/>
    <property type="project" value="TreeGrafter"/>
</dbReference>
<dbReference type="Gene3D" id="3.10.450.10">
    <property type="match status" value="2"/>
</dbReference>
<dbReference type="Proteomes" id="UP000694393">
    <property type="component" value="Unplaced"/>
</dbReference>
<reference evidence="10" key="2">
    <citation type="submission" date="2025-09" db="UniProtKB">
        <authorList>
            <consortium name="Ensembl"/>
        </authorList>
    </citation>
    <scope>IDENTIFICATION</scope>
</reference>
<evidence type="ECO:0000256" key="5">
    <source>
        <dbReference type="ARBA" id="ARBA00023157"/>
    </source>
</evidence>
<keyword evidence="2" id="KW-0964">Secreted</keyword>
<dbReference type="InterPro" id="IPR000010">
    <property type="entry name" value="Cystatin_dom"/>
</dbReference>
<dbReference type="AlphaFoldDB" id="A0A8C8VFU4"/>
<evidence type="ECO:0000256" key="3">
    <source>
        <dbReference type="ARBA" id="ARBA00022729"/>
    </source>
</evidence>
<dbReference type="Pfam" id="PF00031">
    <property type="entry name" value="Cystatin"/>
    <property type="match status" value="1"/>
</dbReference>
<feature type="domain" description="Cystatin fetuin-A-type" evidence="9">
    <location>
        <begin position="174"/>
        <end position="284"/>
    </location>
</feature>
<feature type="region of interest" description="Disordered" evidence="7">
    <location>
        <begin position="321"/>
        <end position="343"/>
    </location>
</feature>
<proteinExistence type="predicted"/>
<name>A0A8C8VFU4_9SAUR</name>
<keyword evidence="5" id="KW-1015">Disulfide bond</keyword>
<dbReference type="SMART" id="SM00043">
    <property type="entry name" value="CY"/>
    <property type="match status" value="2"/>
</dbReference>
<dbReference type="Ensembl" id="ENSPCET00000004634.1">
    <property type="protein sequence ID" value="ENSPCEP00000004483.1"/>
    <property type="gene ID" value="ENSPCEG00000003622.1"/>
</dbReference>
<dbReference type="GO" id="GO:0072562">
    <property type="term" value="C:blood microparticle"/>
    <property type="evidence" value="ECO:0007669"/>
    <property type="project" value="TreeGrafter"/>
</dbReference>
<keyword evidence="3 8" id="KW-0732">Signal</keyword>
<dbReference type="SUPFAM" id="SSF54403">
    <property type="entry name" value="Cystatin/monellin"/>
    <property type="match status" value="2"/>
</dbReference>
<dbReference type="PROSITE" id="PS51529">
    <property type="entry name" value="CYSTATIN_FETUIN_A"/>
    <property type="match status" value="2"/>
</dbReference>
<dbReference type="GO" id="GO:0004869">
    <property type="term" value="F:cysteine-type endopeptidase inhibitor activity"/>
    <property type="evidence" value="ECO:0007669"/>
    <property type="project" value="InterPro"/>
</dbReference>
<feature type="chain" id="PRO_5034684269" evidence="8">
    <location>
        <begin position="21"/>
        <end position="378"/>
    </location>
</feature>
<evidence type="ECO:0000256" key="2">
    <source>
        <dbReference type="ARBA" id="ARBA00022525"/>
    </source>
</evidence>
<evidence type="ECO:0000313" key="10">
    <source>
        <dbReference type="Ensembl" id="ENSPCEP00000004483.1"/>
    </source>
</evidence>